<dbReference type="CDD" id="cd04584">
    <property type="entry name" value="CBS_pair_AcuB_like"/>
    <property type="match status" value="1"/>
</dbReference>
<dbReference type="Gene3D" id="3.10.580.10">
    <property type="entry name" value="CBS-domain"/>
    <property type="match status" value="1"/>
</dbReference>
<proteinExistence type="predicted"/>
<organism evidence="5">
    <name type="scientific">Desulfatirhabdium butyrativorans</name>
    <dbReference type="NCBI Taxonomy" id="340467"/>
    <lineage>
        <taxon>Bacteria</taxon>
        <taxon>Pseudomonadati</taxon>
        <taxon>Thermodesulfobacteriota</taxon>
        <taxon>Desulfobacteria</taxon>
        <taxon>Desulfobacterales</taxon>
        <taxon>Desulfatirhabdiaceae</taxon>
        <taxon>Desulfatirhabdium</taxon>
    </lineage>
</organism>
<dbReference type="Pfam" id="PF00571">
    <property type="entry name" value="CBS"/>
    <property type="match status" value="2"/>
</dbReference>
<evidence type="ECO:0000256" key="2">
    <source>
        <dbReference type="PROSITE-ProRule" id="PRU00703"/>
    </source>
</evidence>
<feature type="domain" description="ACT" evidence="4">
    <location>
        <begin position="143"/>
        <end position="222"/>
    </location>
</feature>
<evidence type="ECO:0000259" key="3">
    <source>
        <dbReference type="PROSITE" id="PS51371"/>
    </source>
</evidence>
<dbReference type="AlphaFoldDB" id="A0A7C4RNV5"/>
<accession>A0A7C4RNV5</accession>
<dbReference type="SUPFAM" id="SSF54631">
    <property type="entry name" value="CBS-domain pair"/>
    <property type="match status" value="1"/>
</dbReference>
<dbReference type="EMBL" id="DSUH01000124">
    <property type="protein sequence ID" value="HGU32288.1"/>
    <property type="molecule type" value="Genomic_DNA"/>
</dbReference>
<evidence type="ECO:0000313" key="5">
    <source>
        <dbReference type="EMBL" id="HGU32288.1"/>
    </source>
</evidence>
<dbReference type="PANTHER" id="PTHR48108:SF26">
    <property type="entry name" value="CBS DOMAIN-CONTAINING PROTEIN DDB_G0289609"/>
    <property type="match status" value="1"/>
</dbReference>
<dbReference type="InterPro" id="IPR000644">
    <property type="entry name" value="CBS_dom"/>
</dbReference>
<dbReference type="PROSITE" id="PS51371">
    <property type="entry name" value="CBS"/>
    <property type="match status" value="2"/>
</dbReference>
<reference evidence="5" key="1">
    <citation type="journal article" date="2020" name="mSystems">
        <title>Genome- and Community-Level Interaction Insights into Carbon Utilization and Element Cycling Functions of Hydrothermarchaeota in Hydrothermal Sediment.</title>
        <authorList>
            <person name="Zhou Z."/>
            <person name="Liu Y."/>
            <person name="Xu W."/>
            <person name="Pan J."/>
            <person name="Luo Z.H."/>
            <person name="Li M."/>
        </authorList>
    </citation>
    <scope>NUCLEOTIDE SEQUENCE [LARGE SCALE GENOMIC DNA]</scope>
    <source>
        <strain evidence="5">SpSt-477</strain>
    </source>
</reference>
<dbReference type="SMART" id="SM00116">
    <property type="entry name" value="CBS"/>
    <property type="match status" value="2"/>
</dbReference>
<keyword evidence="1" id="KW-0677">Repeat</keyword>
<dbReference type="InterPro" id="IPR051462">
    <property type="entry name" value="CBS_domain-containing"/>
</dbReference>
<comment type="caution">
    <text evidence="5">The sequence shown here is derived from an EMBL/GenBank/DDBJ whole genome shotgun (WGS) entry which is preliminary data.</text>
</comment>
<feature type="domain" description="CBS" evidence="3">
    <location>
        <begin position="7"/>
        <end position="63"/>
    </location>
</feature>
<dbReference type="Gene3D" id="3.30.2130.10">
    <property type="entry name" value="VC0802-like"/>
    <property type="match status" value="1"/>
</dbReference>
<dbReference type="SUPFAM" id="SSF55021">
    <property type="entry name" value="ACT-like"/>
    <property type="match status" value="1"/>
</dbReference>
<feature type="domain" description="CBS" evidence="3">
    <location>
        <begin position="82"/>
        <end position="139"/>
    </location>
</feature>
<dbReference type="InterPro" id="IPR046342">
    <property type="entry name" value="CBS_dom_sf"/>
</dbReference>
<evidence type="ECO:0000256" key="1">
    <source>
        <dbReference type="ARBA" id="ARBA00022737"/>
    </source>
</evidence>
<sequence>MYVGSIMRTHLITVSPETSLSDAMKILKEKKISHLLVVDGKGKLVGIVSDRDVKQNWASPATTLSTHELNYLLAKITVGMIMIRNLVVVSPQTTIERAALNMQENRINCLPVMDGDKLVGVITSTDVMGVLLTAIGIDKESTRFTVLVADRVGAMAEITRILKENDINIRSMFAWPDPHYPGVYQLVMRVPQRDGAKAIQSLTAAGLKVLTSYVADLKPYLPA</sequence>
<dbReference type="InterPro" id="IPR045865">
    <property type="entry name" value="ACT-like_dom_sf"/>
</dbReference>
<dbReference type="Pfam" id="PF01842">
    <property type="entry name" value="ACT"/>
    <property type="match status" value="1"/>
</dbReference>
<protein>
    <submittedName>
        <fullName evidence="5">CBS domain-containing protein</fullName>
    </submittedName>
</protein>
<evidence type="ECO:0000259" key="4">
    <source>
        <dbReference type="PROSITE" id="PS51671"/>
    </source>
</evidence>
<keyword evidence="2" id="KW-0129">CBS domain</keyword>
<dbReference type="PANTHER" id="PTHR48108">
    <property type="entry name" value="CBS DOMAIN-CONTAINING PROTEIN CBSX2, CHLOROPLASTIC"/>
    <property type="match status" value="1"/>
</dbReference>
<name>A0A7C4RNV5_9BACT</name>
<dbReference type="InterPro" id="IPR002912">
    <property type="entry name" value="ACT_dom"/>
</dbReference>
<gene>
    <name evidence="5" type="ORF">ENS29_05470</name>
</gene>
<dbReference type="PROSITE" id="PS51671">
    <property type="entry name" value="ACT"/>
    <property type="match status" value="1"/>
</dbReference>